<evidence type="ECO:0000313" key="1">
    <source>
        <dbReference type="EMBL" id="CAK5017057.1"/>
    </source>
</evidence>
<dbReference type="Proteomes" id="UP001497535">
    <property type="component" value="Unassembled WGS sequence"/>
</dbReference>
<sequence>MVEILASQKYQKDQKNIIIKDFTIPFVLKKVFDAKQICEEKQQSIIDNLESFEAKDITNGNAFMSYIIRLSLHWKVKNCFEDFPSSIIMKVPFPRHETENTKEDDKPSEIISDFLTIATAREINFYKNFPLFEPRAKLPKFYYGYEHHPLQQGLIIMEDLSTRAVTIPVLPGFNEPQLFALLEEVAMIHAASWRPGFLAELVKSTQKLVELDPAVFKTLIDQLSTSFTMSSVEQSNYSGSKFGFPSCIVHADLWTPNVLWERDAQGQPTNKLCAIIDWQTVHAGNPCEDICRILSLNTSGTYRRQNTERLLTFYAEKVAEFMGGNSPFTFVQLKEAYRKSMAYSALYLCFGIVYYHEMDSIVGTDPENRKVNQKELLERCRMFLEDTVSSLDKPA</sequence>
<comment type="caution">
    <text evidence="1">The sequence shown here is derived from an EMBL/GenBank/DDBJ whole genome shotgun (WGS) entry which is preliminary data.</text>
</comment>
<accession>A0ACB0XTL8</accession>
<reference evidence="1" key="1">
    <citation type="submission" date="2023-11" db="EMBL/GenBank/DDBJ databases">
        <authorList>
            <person name="Poullet M."/>
        </authorList>
    </citation>
    <scope>NUCLEOTIDE SEQUENCE</scope>
    <source>
        <strain evidence="1">E1834</strain>
    </source>
</reference>
<name>A0ACB0XTL8_MELEN</name>
<gene>
    <name evidence="1" type="ORF">MENTE1834_LOCUS3410</name>
</gene>
<evidence type="ECO:0000313" key="2">
    <source>
        <dbReference type="Proteomes" id="UP001497535"/>
    </source>
</evidence>
<dbReference type="EMBL" id="CAVMJV010000003">
    <property type="protein sequence ID" value="CAK5017057.1"/>
    <property type="molecule type" value="Genomic_DNA"/>
</dbReference>
<proteinExistence type="predicted"/>
<organism evidence="1 2">
    <name type="scientific">Meloidogyne enterolobii</name>
    <name type="common">Root-knot nematode worm</name>
    <name type="synonym">Meloidogyne mayaguensis</name>
    <dbReference type="NCBI Taxonomy" id="390850"/>
    <lineage>
        <taxon>Eukaryota</taxon>
        <taxon>Metazoa</taxon>
        <taxon>Ecdysozoa</taxon>
        <taxon>Nematoda</taxon>
        <taxon>Chromadorea</taxon>
        <taxon>Rhabditida</taxon>
        <taxon>Tylenchina</taxon>
        <taxon>Tylenchomorpha</taxon>
        <taxon>Tylenchoidea</taxon>
        <taxon>Meloidogynidae</taxon>
        <taxon>Meloidogyninae</taxon>
        <taxon>Meloidogyne</taxon>
    </lineage>
</organism>
<keyword evidence="2" id="KW-1185">Reference proteome</keyword>
<protein>
    <submittedName>
        <fullName evidence="1">Uncharacterized protein</fullName>
    </submittedName>
</protein>